<gene>
    <name evidence="2" type="ORF">EVAR_96834_1</name>
</gene>
<accession>A0A4C1WDP4</accession>
<evidence type="ECO:0000313" key="3">
    <source>
        <dbReference type="Proteomes" id="UP000299102"/>
    </source>
</evidence>
<organism evidence="2 3">
    <name type="scientific">Eumeta variegata</name>
    <name type="common">Bagworm moth</name>
    <name type="synonym">Eumeta japonica</name>
    <dbReference type="NCBI Taxonomy" id="151549"/>
    <lineage>
        <taxon>Eukaryota</taxon>
        <taxon>Metazoa</taxon>
        <taxon>Ecdysozoa</taxon>
        <taxon>Arthropoda</taxon>
        <taxon>Hexapoda</taxon>
        <taxon>Insecta</taxon>
        <taxon>Pterygota</taxon>
        <taxon>Neoptera</taxon>
        <taxon>Endopterygota</taxon>
        <taxon>Lepidoptera</taxon>
        <taxon>Glossata</taxon>
        <taxon>Ditrysia</taxon>
        <taxon>Tineoidea</taxon>
        <taxon>Psychidae</taxon>
        <taxon>Oiketicinae</taxon>
        <taxon>Eumeta</taxon>
    </lineage>
</organism>
<protein>
    <submittedName>
        <fullName evidence="2">Uncharacterized protein</fullName>
    </submittedName>
</protein>
<evidence type="ECO:0000313" key="2">
    <source>
        <dbReference type="EMBL" id="GBP48245.1"/>
    </source>
</evidence>
<keyword evidence="3" id="KW-1185">Reference proteome</keyword>
<feature type="region of interest" description="Disordered" evidence="1">
    <location>
        <begin position="49"/>
        <end position="68"/>
    </location>
</feature>
<dbReference type="AlphaFoldDB" id="A0A4C1WDP4"/>
<reference evidence="2 3" key="1">
    <citation type="journal article" date="2019" name="Commun. Biol.">
        <title>The bagworm genome reveals a unique fibroin gene that provides high tensile strength.</title>
        <authorList>
            <person name="Kono N."/>
            <person name="Nakamura H."/>
            <person name="Ohtoshi R."/>
            <person name="Tomita M."/>
            <person name="Numata K."/>
            <person name="Arakawa K."/>
        </authorList>
    </citation>
    <scope>NUCLEOTIDE SEQUENCE [LARGE SCALE GENOMIC DNA]</scope>
</reference>
<dbReference type="EMBL" id="BGZK01000519">
    <property type="protein sequence ID" value="GBP48245.1"/>
    <property type="molecule type" value="Genomic_DNA"/>
</dbReference>
<comment type="caution">
    <text evidence="2">The sequence shown here is derived from an EMBL/GenBank/DDBJ whole genome shotgun (WGS) entry which is preliminary data.</text>
</comment>
<feature type="compositionally biased region" description="Basic and acidic residues" evidence="1">
    <location>
        <begin position="49"/>
        <end position="58"/>
    </location>
</feature>
<proteinExistence type="predicted"/>
<evidence type="ECO:0000256" key="1">
    <source>
        <dbReference type="SAM" id="MobiDB-lite"/>
    </source>
</evidence>
<name>A0A4C1WDP4_EUMVA</name>
<dbReference type="Proteomes" id="UP000299102">
    <property type="component" value="Unassembled WGS sequence"/>
</dbReference>
<sequence>MIRSSYSIDGPLKLLRDQERRQITKVGQTQATRCRRRFCNVYFGSVRRRSEEDHERAAGQRIQGKPTSHAPARCLVTCTVTTCA</sequence>